<reference evidence="5" key="1">
    <citation type="submission" date="2018-02" db="EMBL/GenBank/DDBJ databases">
        <title>Rhizophora mucronata_Transcriptome.</title>
        <authorList>
            <person name="Meera S.P."/>
            <person name="Sreeshan A."/>
            <person name="Augustine A."/>
        </authorList>
    </citation>
    <scope>NUCLEOTIDE SEQUENCE</scope>
    <source>
        <tissue evidence="5">Leaf</tissue>
    </source>
</reference>
<evidence type="ECO:0000313" key="5">
    <source>
        <dbReference type="EMBL" id="MBX23405.1"/>
    </source>
</evidence>
<evidence type="ECO:0000256" key="2">
    <source>
        <dbReference type="ARBA" id="ARBA00023157"/>
    </source>
</evidence>
<protein>
    <submittedName>
        <fullName evidence="5">Thioredoxin H-type-like</fullName>
    </submittedName>
</protein>
<name>A0A2P2LZK5_RHIMU</name>
<dbReference type="PANTHER" id="PTHR10438">
    <property type="entry name" value="THIOREDOXIN"/>
    <property type="match status" value="1"/>
</dbReference>
<dbReference type="CDD" id="cd02947">
    <property type="entry name" value="TRX_family"/>
    <property type="match status" value="1"/>
</dbReference>
<keyword evidence="3" id="KW-0676">Redox-active center</keyword>
<keyword evidence="1" id="KW-0249">Electron transport</keyword>
<dbReference type="FunFam" id="3.40.30.10:FF:000245">
    <property type="entry name" value="Thioredoxin"/>
    <property type="match status" value="1"/>
</dbReference>
<dbReference type="EMBL" id="GGEC01042921">
    <property type="protein sequence ID" value="MBX23405.1"/>
    <property type="molecule type" value="Transcribed_RNA"/>
</dbReference>
<dbReference type="InterPro" id="IPR050620">
    <property type="entry name" value="Thioredoxin_H-type-like"/>
</dbReference>
<dbReference type="InterPro" id="IPR013766">
    <property type="entry name" value="Thioredoxin_domain"/>
</dbReference>
<dbReference type="InterPro" id="IPR036249">
    <property type="entry name" value="Thioredoxin-like_sf"/>
</dbReference>
<dbReference type="PANTHER" id="PTHR10438:SF434">
    <property type="entry name" value="THIOREDOXIN H9"/>
    <property type="match status" value="1"/>
</dbReference>
<dbReference type="AlphaFoldDB" id="A0A2P2LZK5"/>
<accession>A0A2P2LZK5</accession>
<feature type="domain" description="Thioredoxin" evidence="4">
    <location>
        <begin position="27"/>
        <end position="153"/>
    </location>
</feature>
<dbReference type="InterPro" id="IPR017937">
    <property type="entry name" value="Thioredoxin_CS"/>
</dbReference>
<dbReference type="PRINTS" id="PR00421">
    <property type="entry name" value="THIOREDOXIN"/>
</dbReference>
<dbReference type="PROSITE" id="PS00194">
    <property type="entry name" value="THIOREDOXIN_1"/>
    <property type="match status" value="1"/>
</dbReference>
<dbReference type="SUPFAM" id="SSF52833">
    <property type="entry name" value="Thioredoxin-like"/>
    <property type="match status" value="1"/>
</dbReference>
<keyword evidence="1" id="KW-0813">Transport</keyword>
<organism evidence="5">
    <name type="scientific">Rhizophora mucronata</name>
    <name type="common">Asiatic mangrove</name>
    <dbReference type="NCBI Taxonomy" id="61149"/>
    <lineage>
        <taxon>Eukaryota</taxon>
        <taxon>Viridiplantae</taxon>
        <taxon>Streptophyta</taxon>
        <taxon>Embryophyta</taxon>
        <taxon>Tracheophyta</taxon>
        <taxon>Spermatophyta</taxon>
        <taxon>Magnoliopsida</taxon>
        <taxon>eudicotyledons</taxon>
        <taxon>Gunneridae</taxon>
        <taxon>Pentapetalae</taxon>
        <taxon>rosids</taxon>
        <taxon>fabids</taxon>
        <taxon>Malpighiales</taxon>
        <taxon>Rhizophoraceae</taxon>
        <taxon>Rhizophora</taxon>
    </lineage>
</organism>
<evidence type="ECO:0000256" key="3">
    <source>
        <dbReference type="ARBA" id="ARBA00023284"/>
    </source>
</evidence>
<sequence>MARCCCVFYLQCTLKHGISKFCFSWYVQENRDADDSYSHVDFAGGNVQLITTKESWEQKLSEASRDGQIVLANFSATWCGPCRMIAPFYNELSEKYLSLMFLLIDVDELTDLSTSWDIKATPTFFFLRDGQQLDKLVGANKPELQKKITAIVDSVVQSDK</sequence>
<proteinExistence type="predicted"/>
<dbReference type="Pfam" id="PF00085">
    <property type="entry name" value="Thioredoxin"/>
    <property type="match status" value="1"/>
</dbReference>
<evidence type="ECO:0000256" key="1">
    <source>
        <dbReference type="ARBA" id="ARBA00022982"/>
    </source>
</evidence>
<dbReference type="PROSITE" id="PS51352">
    <property type="entry name" value="THIOREDOXIN_2"/>
    <property type="match status" value="1"/>
</dbReference>
<dbReference type="Gene3D" id="3.40.30.10">
    <property type="entry name" value="Glutaredoxin"/>
    <property type="match status" value="1"/>
</dbReference>
<evidence type="ECO:0000259" key="4">
    <source>
        <dbReference type="PROSITE" id="PS51352"/>
    </source>
</evidence>
<keyword evidence="2" id="KW-1015">Disulfide bond</keyword>